<name>A0A811Q2U9_9POAL</name>
<reference evidence="4" key="1">
    <citation type="submission" date="2020-10" db="EMBL/GenBank/DDBJ databases">
        <authorList>
            <person name="Han B."/>
            <person name="Lu T."/>
            <person name="Zhao Q."/>
            <person name="Huang X."/>
            <person name="Zhao Y."/>
        </authorList>
    </citation>
    <scope>NUCLEOTIDE SEQUENCE</scope>
</reference>
<accession>A0A811Q2U9</accession>
<organism evidence="4 5">
    <name type="scientific">Miscanthus lutarioriparius</name>
    <dbReference type="NCBI Taxonomy" id="422564"/>
    <lineage>
        <taxon>Eukaryota</taxon>
        <taxon>Viridiplantae</taxon>
        <taxon>Streptophyta</taxon>
        <taxon>Embryophyta</taxon>
        <taxon>Tracheophyta</taxon>
        <taxon>Spermatophyta</taxon>
        <taxon>Magnoliopsida</taxon>
        <taxon>Liliopsida</taxon>
        <taxon>Poales</taxon>
        <taxon>Poaceae</taxon>
        <taxon>PACMAD clade</taxon>
        <taxon>Panicoideae</taxon>
        <taxon>Andropogonodae</taxon>
        <taxon>Andropogoneae</taxon>
        <taxon>Saccharinae</taxon>
        <taxon>Miscanthus</taxon>
    </lineage>
</organism>
<dbReference type="PANTHER" id="PTHR31636">
    <property type="entry name" value="OSJNBA0084A10.13 PROTEIN-RELATED"/>
    <property type="match status" value="1"/>
</dbReference>
<keyword evidence="2" id="KW-0804">Transcription</keyword>
<protein>
    <submittedName>
        <fullName evidence="4">Uncharacterized protein</fullName>
    </submittedName>
</protein>
<dbReference type="PROSITE" id="PS50985">
    <property type="entry name" value="GRAS"/>
    <property type="match status" value="1"/>
</dbReference>
<evidence type="ECO:0000313" key="4">
    <source>
        <dbReference type="EMBL" id="CAD6252551.1"/>
    </source>
</evidence>
<evidence type="ECO:0000313" key="5">
    <source>
        <dbReference type="Proteomes" id="UP000604825"/>
    </source>
</evidence>
<comment type="caution">
    <text evidence="4">The sequence shown here is derived from an EMBL/GenBank/DDBJ whole genome shotgun (WGS) entry which is preliminary data.</text>
</comment>
<gene>
    <name evidence="4" type="ORF">NCGR_LOCUS36200</name>
</gene>
<evidence type="ECO:0000256" key="2">
    <source>
        <dbReference type="ARBA" id="ARBA00023163"/>
    </source>
</evidence>
<comment type="caution">
    <text evidence="3">Lacks conserved residue(s) required for the propagation of feature annotation.</text>
</comment>
<dbReference type="InterPro" id="IPR005202">
    <property type="entry name" value="TF_GRAS"/>
</dbReference>
<dbReference type="EMBL" id="CAJGYO010000009">
    <property type="protein sequence ID" value="CAD6252551.1"/>
    <property type="molecule type" value="Genomic_DNA"/>
</dbReference>
<comment type="similarity">
    <text evidence="3">Belongs to the GRAS family.</text>
</comment>
<dbReference type="Pfam" id="PF03514">
    <property type="entry name" value="GRAS"/>
    <property type="match status" value="1"/>
</dbReference>
<evidence type="ECO:0000256" key="1">
    <source>
        <dbReference type="ARBA" id="ARBA00023015"/>
    </source>
</evidence>
<proteinExistence type="inferred from homology"/>
<feature type="region of interest" description="SAW" evidence="3">
    <location>
        <begin position="30"/>
        <end position="105"/>
    </location>
</feature>
<evidence type="ECO:0000256" key="3">
    <source>
        <dbReference type="PROSITE-ProRule" id="PRU01191"/>
    </source>
</evidence>
<keyword evidence="1" id="KW-0805">Transcription regulation</keyword>
<sequence length="113" mass="13364">MIYATIPKDNNERLLIERDIFGAFALNVIACEGADRVERPETYKQWQVQFHRAGLRQLPLNPEVVKAVRDKIKNFYHRDFLVDEDNRWLLLGWKGRVLYAMSTWAAEDNKPIF</sequence>
<dbReference type="OrthoDB" id="642817at2759"/>
<keyword evidence="5" id="KW-1185">Reference proteome</keyword>
<dbReference type="AlphaFoldDB" id="A0A811Q2U9"/>
<dbReference type="Proteomes" id="UP000604825">
    <property type="component" value="Unassembled WGS sequence"/>
</dbReference>